<dbReference type="Pfam" id="PF04366">
    <property type="entry name" value="Ysc84"/>
    <property type="match status" value="1"/>
</dbReference>
<evidence type="ECO:0000313" key="3">
    <source>
        <dbReference type="EMBL" id="MCA9757224.1"/>
    </source>
</evidence>
<dbReference type="InterPro" id="IPR051702">
    <property type="entry name" value="SH3_domain_YSC84-like"/>
</dbReference>
<reference evidence="3" key="1">
    <citation type="submission" date="2020-04" db="EMBL/GenBank/DDBJ databases">
        <authorList>
            <person name="Zhang T."/>
        </authorList>
    </citation>
    <scope>NUCLEOTIDE SEQUENCE</scope>
    <source>
        <strain evidence="3">HKST-UBA02</strain>
    </source>
</reference>
<dbReference type="PANTHER" id="PTHR15629">
    <property type="entry name" value="SH3YL1 PROTEIN"/>
    <property type="match status" value="1"/>
</dbReference>
<keyword evidence="1" id="KW-0732">Signal</keyword>
<evidence type="ECO:0000256" key="1">
    <source>
        <dbReference type="SAM" id="SignalP"/>
    </source>
</evidence>
<dbReference type="CDD" id="cd11524">
    <property type="entry name" value="SYLF"/>
    <property type="match status" value="1"/>
</dbReference>
<feature type="signal peptide" evidence="1">
    <location>
        <begin position="1"/>
        <end position="26"/>
    </location>
</feature>
<dbReference type="GO" id="GO:0035091">
    <property type="term" value="F:phosphatidylinositol binding"/>
    <property type="evidence" value="ECO:0007669"/>
    <property type="project" value="TreeGrafter"/>
</dbReference>
<reference evidence="3" key="2">
    <citation type="journal article" date="2021" name="Microbiome">
        <title>Successional dynamics and alternative stable states in a saline activated sludge microbial community over 9 years.</title>
        <authorList>
            <person name="Wang Y."/>
            <person name="Ye J."/>
            <person name="Ju F."/>
            <person name="Liu L."/>
            <person name="Boyd J.A."/>
            <person name="Deng Y."/>
            <person name="Parks D.H."/>
            <person name="Jiang X."/>
            <person name="Yin X."/>
            <person name="Woodcroft B.J."/>
            <person name="Tyson G.W."/>
            <person name="Hugenholtz P."/>
            <person name="Polz M.F."/>
            <person name="Zhang T."/>
        </authorList>
    </citation>
    <scope>NUCLEOTIDE SEQUENCE</scope>
    <source>
        <strain evidence="3">HKST-UBA02</strain>
    </source>
</reference>
<sequence length="247" mass="25802">MKKFTRTPLFALAVSASLVYAVPGIAGDQTDVHVTTTQEMKESTEAERAEMAAEVLKASLTGEDQSIPKALLEEAHAVVVVPHVVKGAFLVGGQYGKGLVSWRDADGNWSAPAFVSMGGASYGFQAGVKAVDLVLVVTDPNGLQALMDDELKLGAGIGVTAGPIGRDAEASTNLTLDTGIYSYSRSKGLFAGASLEGAVLTLDDDANRKVYGDAMTGKVLLSSMHTSNDTVMPFVKSLDAYVPDLES</sequence>
<organism evidence="3 4">
    <name type="scientific">Eiseniibacteriota bacterium</name>
    <dbReference type="NCBI Taxonomy" id="2212470"/>
    <lineage>
        <taxon>Bacteria</taxon>
        <taxon>Candidatus Eiseniibacteriota</taxon>
    </lineage>
</organism>
<dbReference type="AlphaFoldDB" id="A0A956NDZ6"/>
<dbReference type="PANTHER" id="PTHR15629:SF2">
    <property type="entry name" value="SH3 DOMAIN-CONTAINING YSC84-LIKE PROTEIN 1"/>
    <property type="match status" value="1"/>
</dbReference>
<name>A0A956NDZ6_UNCEI</name>
<gene>
    <name evidence="3" type="ORF">KDA27_15570</name>
</gene>
<feature type="chain" id="PRO_5037717336" evidence="1">
    <location>
        <begin position="27"/>
        <end position="247"/>
    </location>
</feature>
<feature type="domain" description="Ysc84 actin-binding" evidence="2">
    <location>
        <begin position="119"/>
        <end position="240"/>
    </location>
</feature>
<evidence type="ECO:0000313" key="4">
    <source>
        <dbReference type="Proteomes" id="UP000739538"/>
    </source>
</evidence>
<proteinExistence type="predicted"/>
<dbReference type="InterPro" id="IPR007461">
    <property type="entry name" value="Ysc84_actin-binding"/>
</dbReference>
<comment type="caution">
    <text evidence="3">The sequence shown here is derived from an EMBL/GenBank/DDBJ whole genome shotgun (WGS) entry which is preliminary data.</text>
</comment>
<protein>
    <submittedName>
        <fullName evidence="3">Lipid-binding SYLF domain-containing protein</fullName>
    </submittedName>
</protein>
<accession>A0A956NDZ6</accession>
<dbReference type="Proteomes" id="UP000739538">
    <property type="component" value="Unassembled WGS sequence"/>
</dbReference>
<evidence type="ECO:0000259" key="2">
    <source>
        <dbReference type="Pfam" id="PF04366"/>
    </source>
</evidence>
<dbReference type="EMBL" id="JAGQHS010000088">
    <property type="protein sequence ID" value="MCA9757224.1"/>
    <property type="molecule type" value="Genomic_DNA"/>
</dbReference>